<feature type="transmembrane region" description="Helical" evidence="7">
    <location>
        <begin position="20"/>
        <end position="41"/>
    </location>
</feature>
<evidence type="ECO:0000259" key="8">
    <source>
        <dbReference type="PROSITE" id="PS51384"/>
    </source>
</evidence>
<keyword evidence="3 6" id="KW-0285">Flavoprotein</keyword>
<protein>
    <recommendedName>
        <fullName evidence="8">FAD-binding FR-type domain-containing protein</fullName>
    </recommendedName>
</protein>
<sequence length="355" mass="39284">MQKPIRPLATRPPKPVSRPVKIAFATGGLVLSAATLGLVLYEVSGGFKPSRSAPTSSSLPLSPSHFTPVQVVSSQKSDSIGQHKLIKLKLAKELTPPSNALTSVFSVYLKDSDIQVERAYTPLKGLDENGEMLFWVKRYENGEVGRWFHRQKVGEHVEIRGPVRTLDWEDGKWDEVVLISGGTGITPFYQLLHNVFTRRGNQQPSSDEVALPRDTHFTLMHASRSVETLPPPAILDDLRRWARDSPDRLSLRLFVDPKEGNSGDSVGVCPGRIDAKTIQEVREERKLVKQPTWLEWLRGTATGPDRNKRVLFVVCGPEPMITDISGSRLGRPANDGAVGGVLGTMGYRAQEVRKL</sequence>
<keyword evidence="7" id="KW-0472">Membrane</keyword>
<evidence type="ECO:0000313" key="9">
    <source>
        <dbReference type="EMBL" id="KIO31059.1"/>
    </source>
</evidence>
<dbReference type="AlphaFoldDB" id="A0A0C3QSP3"/>
<dbReference type="OrthoDB" id="432685at2759"/>
<reference evidence="9 10" key="1">
    <citation type="submission" date="2014-04" db="EMBL/GenBank/DDBJ databases">
        <authorList>
            <consortium name="DOE Joint Genome Institute"/>
            <person name="Kuo A."/>
            <person name="Girlanda M."/>
            <person name="Perotto S."/>
            <person name="Kohler A."/>
            <person name="Nagy L.G."/>
            <person name="Floudas D."/>
            <person name="Copeland A."/>
            <person name="Barry K.W."/>
            <person name="Cichocki N."/>
            <person name="Veneault-Fourrey C."/>
            <person name="LaButti K."/>
            <person name="Lindquist E.A."/>
            <person name="Lipzen A."/>
            <person name="Lundell T."/>
            <person name="Morin E."/>
            <person name="Murat C."/>
            <person name="Sun H."/>
            <person name="Tunlid A."/>
            <person name="Henrissat B."/>
            <person name="Grigoriev I.V."/>
            <person name="Hibbett D.S."/>
            <person name="Martin F."/>
            <person name="Nordberg H.P."/>
            <person name="Cantor M.N."/>
            <person name="Hua S.X."/>
        </authorList>
    </citation>
    <scope>NUCLEOTIDE SEQUENCE [LARGE SCALE GENOMIC DNA]</scope>
    <source>
        <strain evidence="9 10">MUT 4182</strain>
    </source>
</reference>
<accession>A0A0C3QSP3</accession>
<dbReference type="Proteomes" id="UP000054248">
    <property type="component" value="Unassembled WGS sequence"/>
</dbReference>
<dbReference type="InterPro" id="IPR017927">
    <property type="entry name" value="FAD-bd_FR_type"/>
</dbReference>
<feature type="binding site" evidence="6">
    <location>
        <position position="120"/>
    </location>
    <ligand>
        <name>FAD</name>
        <dbReference type="ChEBI" id="CHEBI:57692"/>
    </ligand>
</feature>
<dbReference type="InterPro" id="IPR039261">
    <property type="entry name" value="FNR_nucleotide-bd"/>
</dbReference>
<dbReference type="InterPro" id="IPR008333">
    <property type="entry name" value="Cbr1-like_FAD-bd_dom"/>
</dbReference>
<keyword evidence="4 6" id="KW-0274">FAD</keyword>
<dbReference type="InterPro" id="IPR017938">
    <property type="entry name" value="Riboflavin_synthase-like_b-brl"/>
</dbReference>
<evidence type="ECO:0000256" key="3">
    <source>
        <dbReference type="ARBA" id="ARBA00022630"/>
    </source>
</evidence>
<keyword evidence="7" id="KW-0812">Transmembrane</keyword>
<comment type="cofactor">
    <cofactor evidence="1 6">
        <name>FAD</name>
        <dbReference type="ChEBI" id="CHEBI:57692"/>
    </cofactor>
</comment>
<feature type="binding site" evidence="6">
    <location>
        <position position="186"/>
    </location>
    <ligand>
        <name>FAD</name>
        <dbReference type="ChEBI" id="CHEBI:57692"/>
    </ligand>
</feature>
<dbReference type="SUPFAM" id="SSF52343">
    <property type="entry name" value="Ferredoxin reductase-like, C-terminal NADP-linked domain"/>
    <property type="match status" value="1"/>
</dbReference>
<feature type="binding site" evidence="6">
    <location>
        <position position="137"/>
    </location>
    <ligand>
        <name>FAD</name>
        <dbReference type="ChEBI" id="CHEBI:57692"/>
    </ligand>
</feature>
<feature type="domain" description="FAD-binding FR-type" evidence="8">
    <location>
        <begin position="64"/>
        <end position="169"/>
    </location>
</feature>
<dbReference type="STRING" id="1051891.A0A0C3QSP3"/>
<dbReference type="CDD" id="cd06183">
    <property type="entry name" value="cyt_b5_reduct_like"/>
    <property type="match status" value="1"/>
</dbReference>
<dbReference type="InterPro" id="IPR001433">
    <property type="entry name" value="OxRdtase_FAD/NAD-bd"/>
</dbReference>
<evidence type="ECO:0000256" key="6">
    <source>
        <dbReference type="PIRSR" id="PIRSR601834-1"/>
    </source>
</evidence>
<evidence type="ECO:0000256" key="1">
    <source>
        <dbReference type="ARBA" id="ARBA00001974"/>
    </source>
</evidence>
<dbReference type="PANTHER" id="PTHR19370">
    <property type="entry name" value="NADH-CYTOCHROME B5 REDUCTASE"/>
    <property type="match status" value="1"/>
</dbReference>
<dbReference type="InterPro" id="IPR001834">
    <property type="entry name" value="CBR-like"/>
</dbReference>
<dbReference type="HOGENOM" id="CLU_003827_9_1_1"/>
<keyword evidence="5" id="KW-0560">Oxidoreductase</keyword>
<reference evidence="10" key="2">
    <citation type="submission" date="2015-01" db="EMBL/GenBank/DDBJ databases">
        <title>Evolutionary Origins and Diversification of the Mycorrhizal Mutualists.</title>
        <authorList>
            <consortium name="DOE Joint Genome Institute"/>
            <consortium name="Mycorrhizal Genomics Consortium"/>
            <person name="Kohler A."/>
            <person name="Kuo A."/>
            <person name="Nagy L.G."/>
            <person name="Floudas D."/>
            <person name="Copeland A."/>
            <person name="Barry K.W."/>
            <person name="Cichocki N."/>
            <person name="Veneault-Fourrey C."/>
            <person name="LaButti K."/>
            <person name="Lindquist E.A."/>
            <person name="Lipzen A."/>
            <person name="Lundell T."/>
            <person name="Morin E."/>
            <person name="Murat C."/>
            <person name="Riley R."/>
            <person name="Ohm R."/>
            <person name="Sun H."/>
            <person name="Tunlid A."/>
            <person name="Henrissat B."/>
            <person name="Grigoriev I.V."/>
            <person name="Hibbett D.S."/>
            <person name="Martin F."/>
        </authorList>
    </citation>
    <scope>NUCLEOTIDE SEQUENCE [LARGE SCALE GENOMIC DNA]</scope>
    <source>
        <strain evidence="10">MUT 4182</strain>
    </source>
</reference>
<feature type="binding site" evidence="6">
    <location>
        <position position="118"/>
    </location>
    <ligand>
        <name>FAD</name>
        <dbReference type="ChEBI" id="CHEBI:57692"/>
    </ligand>
</feature>
<evidence type="ECO:0000256" key="5">
    <source>
        <dbReference type="ARBA" id="ARBA00023002"/>
    </source>
</evidence>
<dbReference type="Pfam" id="PF00175">
    <property type="entry name" value="NAD_binding_1"/>
    <property type="match status" value="1"/>
</dbReference>
<dbReference type="EMBL" id="KN822966">
    <property type="protein sequence ID" value="KIO31059.1"/>
    <property type="molecule type" value="Genomic_DNA"/>
</dbReference>
<keyword evidence="10" id="KW-1185">Reference proteome</keyword>
<dbReference type="Gene3D" id="2.40.30.10">
    <property type="entry name" value="Translation factors"/>
    <property type="match status" value="1"/>
</dbReference>
<dbReference type="Pfam" id="PF00970">
    <property type="entry name" value="FAD_binding_6"/>
    <property type="match status" value="1"/>
</dbReference>
<gene>
    <name evidence="9" type="ORF">M407DRAFT_141497</name>
</gene>
<evidence type="ECO:0000256" key="2">
    <source>
        <dbReference type="ARBA" id="ARBA00006105"/>
    </source>
</evidence>
<dbReference type="PROSITE" id="PS51384">
    <property type="entry name" value="FAD_FR"/>
    <property type="match status" value="1"/>
</dbReference>
<dbReference type="GO" id="GO:0016491">
    <property type="term" value="F:oxidoreductase activity"/>
    <property type="evidence" value="ECO:0007669"/>
    <property type="project" value="UniProtKB-KW"/>
</dbReference>
<organism evidence="9 10">
    <name type="scientific">Tulasnella calospora MUT 4182</name>
    <dbReference type="NCBI Taxonomy" id="1051891"/>
    <lineage>
        <taxon>Eukaryota</taxon>
        <taxon>Fungi</taxon>
        <taxon>Dikarya</taxon>
        <taxon>Basidiomycota</taxon>
        <taxon>Agaricomycotina</taxon>
        <taxon>Agaricomycetes</taxon>
        <taxon>Cantharellales</taxon>
        <taxon>Tulasnellaceae</taxon>
        <taxon>Tulasnella</taxon>
    </lineage>
</organism>
<proteinExistence type="inferred from homology"/>
<comment type="similarity">
    <text evidence="2">Belongs to the flavoprotein pyridine nucleotide cytochrome reductase family.</text>
</comment>
<evidence type="ECO:0000313" key="10">
    <source>
        <dbReference type="Proteomes" id="UP000054248"/>
    </source>
</evidence>
<name>A0A0C3QSP3_9AGAM</name>
<evidence type="ECO:0000256" key="7">
    <source>
        <dbReference type="SAM" id="Phobius"/>
    </source>
</evidence>
<dbReference type="SUPFAM" id="SSF63380">
    <property type="entry name" value="Riboflavin synthase domain-like"/>
    <property type="match status" value="1"/>
</dbReference>
<dbReference type="PRINTS" id="PR00406">
    <property type="entry name" value="CYTB5RDTASE"/>
</dbReference>
<dbReference type="PANTHER" id="PTHR19370:SF184">
    <property type="entry name" value="NADH-CYTOCHROME B5 REDUCTASE-LIKE"/>
    <property type="match status" value="1"/>
</dbReference>
<keyword evidence="7" id="KW-1133">Transmembrane helix</keyword>
<feature type="binding site" evidence="6">
    <location>
        <position position="144"/>
    </location>
    <ligand>
        <name>FAD</name>
        <dbReference type="ChEBI" id="CHEBI:57692"/>
    </ligand>
</feature>
<evidence type="ECO:0000256" key="4">
    <source>
        <dbReference type="ARBA" id="ARBA00022827"/>
    </source>
</evidence>
<dbReference type="Gene3D" id="3.40.50.80">
    <property type="entry name" value="Nucleotide-binding domain of ferredoxin-NADP reductase (FNR) module"/>
    <property type="match status" value="1"/>
</dbReference>